<proteinExistence type="predicted"/>
<dbReference type="Pfam" id="PF10380">
    <property type="entry name" value="CRF1"/>
    <property type="match status" value="1"/>
</dbReference>
<gene>
    <name evidence="2" type="ORF">AC631_03354</name>
</gene>
<feature type="compositionally biased region" description="Acidic residues" evidence="1">
    <location>
        <begin position="311"/>
        <end position="323"/>
    </location>
</feature>
<feature type="region of interest" description="Disordered" evidence="1">
    <location>
        <begin position="475"/>
        <end position="581"/>
    </location>
</feature>
<feature type="compositionally biased region" description="Basic residues" evidence="1">
    <location>
        <begin position="561"/>
        <end position="573"/>
    </location>
</feature>
<feature type="region of interest" description="Disordered" evidence="1">
    <location>
        <begin position="810"/>
        <end position="886"/>
    </location>
</feature>
<accession>A0A0V1PXR9</accession>
<feature type="compositionally biased region" description="Polar residues" evidence="1">
    <location>
        <begin position="128"/>
        <end position="138"/>
    </location>
</feature>
<protein>
    <recommendedName>
        <fullName evidence="4">Protein IFH1</fullName>
    </recommendedName>
</protein>
<dbReference type="OrthoDB" id="4047468at2759"/>
<dbReference type="PANTHER" id="PTHR28057">
    <property type="entry name" value="PROTEIN IFH1-RELATED"/>
    <property type="match status" value="1"/>
</dbReference>
<dbReference type="RefSeq" id="XP_015466971.1">
    <property type="nucleotide sequence ID" value="XM_015612183.1"/>
</dbReference>
<dbReference type="Proteomes" id="UP000054251">
    <property type="component" value="Unassembled WGS sequence"/>
</dbReference>
<evidence type="ECO:0000256" key="1">
    <source>
        <dbReference type="SAM" id="MobiDB-lite"/>
    </source>
</evidence>
<feature type="compositionally biased region" description="Acidic residues" evidence="1">
    <location>
        <begin position="539"/>
        <end position="548"/>
    </location>
</feature>
<dbReference type="EMBL" id="LMYN01000071">
    <property type="protein sequence ID" value="KSA00869.1"/>
    <property type="molecule type" value="Genomic_DNA"/>
</dbReference>
<comment type="caution">
    <text evidence="2">The sequence shown here is derived from an EMBL/GenBank/DDBJ whole genome shotgun (WGS) entry which is preliminary data.</text>
</comment>
<reference evidence="2 3" key="1">
    <citation type="submission" date="2015-11" db="EMBL/GenBank/DDBJ databases">
        <title>The genome of Debaryomyces fabryi.</title>
        <authorList>
            <person name="Tafer H."/>
            <person name="Lopandic K."/>
        </authorList>
    </citation>
    <scope>NUCLEOTIDE SEQUENCE [LARGE SCALE GENOMIC DNA]</scope>
    <source>
        <strain evidence="2 3">CBS 789</strain>
    </source>
</reference>
<feature type="compositionally biased region" description="Basic and acidic residues" evidence="1">
    <location>
        <begin position="549"/>
        <end position="560"/>
    </location>
</feature>
<feature type="compositionally biased region" description="Polar residues" evidence="1">
    <location>
        <begin position="835"/>
        <end position="850"/>
    </location>
</feature>
<evidence type="ECO:0000313" key="2">
    <source>
        <dbReference type="EMBL" id="KSA00869.1"/>
    </source>
</evidence>
<dbReference type="GeneID" id="26840363"/>
<keyword evidence="3" id="KW-1185">Reference proteome</keyword>
<dbReference type="GO" id="GO:0060962">
    <property type="term" value="P:regulation of ribosomal protein gene transcription by RNA polymerase II"/>
    <property type="evidence" value="ECO:0007669"/>
    <property type="project" value="InterPro"/>
</dbReference>
<feature type="compositionally biased region" description="Polar residues" evidence="1">
    <location>
        <begin position="491"/>
        <end position="509"/>
    </location>
</feature>
<feature type="region of interest" description="Disordered" evidence="1">
    <location>
        <begin position="1"/>
        <end position="291"/>
    </location>
</feature>
<feature type="compositionally biased region" description="Polar residues" evidence="1">
    <location>
        <begin position="13"/>
        <end position="22"/>
    </location>
</feature>
<feature type="compositionally biased region" description="Basic residues" evidence="1">
    <location>
        <begin position="31"/>
        <end position="42"/>
    </location>
</feature>
<feature type="compositionally biased region" description="Acidic residues" evidence="1">
    <location>
        <begin position="512"/>
        <end position="531"/>
    </location>
</feature>
<feature type="region of interest" description="Disordered" evidence="1">
    <location>
        <begin position="644"/>
        <end position="672"/>
    </location>
</feature>
<feature type="compositionally biased region" description="Basic residues" evidence="1">
    <location>
        <begin position="118"/>
        <end position="127"/>
    </location>
</feature>
<evidence type="ECO:0000313" key="3">
    <source>
        <dbReference type="Proteomes" id="UP000054251"/>
    </source>
</evidence>
<feature type="compositionally biased region" description="Polar residues" evidence="1">
    <location>
        <begin position="812"/>
        <end position="828"/>
    </location>
</feature>
<feature type="compositionally biased region" description="Acidic residues" evidence="1">
    <location>
        <begin position="199"/>
        <end position="222"/>
    </location>
</feature>
<feature type="compositionally biased region" description="Polar residues" evidence="1">
    <location>
        <begin position="68"/>
        <end position="92"/>
    </location>
</feature>
<name>A0A0V1PXR9_9ASCO</name>
<dbReference type="InterPro" id="IPR018837">
    <property type="entry name" value="TF_CRF1/IFH1"/>
</dbReference>
<organism evidence="2 3">
    <name type="scientific">Debaryomyces fabryi</name>
    <dbReference type="NCBI Taxonomy" id="58627"/>
    <lineage>
        <taxon>Eukaryota</taxon>
        <taxon>Fungi</taxon>
        <taxon>Dikarya</taxon>
        <taxon>Ascomycota</taxon>
        <taxon>Saccharomycotina</taxon>
        <taxon>Pichiomycetes</taxon>
        <taxon>Debaryomycetaceae</taxon>
        <taxon>Debaryomyces</taxon>
    </lineage>
</organism>
<feature type="compositionally biased region" description="Polar residues" evidence="1">
    <location>
        <begin position="155"/>
        <end position="178"/>
    </location>
</feature>
<feature type="region of interest" description="Disordered" evidence="1">
    <location>
        <begin position="308"/>
        <end position="372"/>
    </location>
</feature>
<sequence>MAKSPKKSGAKSRGTSRLQAQFNKAVPSKVGGKKIKAYKKNFIKPPQRRFSIADTSSSASNSESENEGTYNYYETKNFNSGSDSDSSLTAVTDNDEAEASRKGSVFFESADNEELYKMAKRSPKKSKQTNNKNTYQSTKSAKKSNNVAKKRTPKKTVNWNQWDNENAISDGSESSTDEAQVGLGGLYSLMNHQKQPQSESDDSDSESDEEEHDYSSSDDSDVDFVKLQAERKAKSMKAVRAMKGLSKQQRDQYHDDSDSEMSEPIPEKKINKNRRRSSSMSKPKFGRRKSDVALPDINFTFEFDDKFDNAIIDEEDEEEEEDQQREITNDQSLIGGDQEEDIGEEVSYAAPNHKKQYASNDDDNNDNATNHNFEFDFDFNAQLPQVPRINDTEINSDEDYEIDDNELLATLQADNDMDQFSTPNNQNTHTRNNSIGSYGDEEENDPFLKEEEKFLVNEFENNGFDEDDSVYIGSFDYNNPSDRDNLIDSFNVMNSNQNKDVIQYASSADSKSDDDDEDDEDDEDEYDDFIDFDAPLFDKDEEDDYDVYEEFKVDEHDTRKHSQHRQKRLKSSKRSNGIGNSDEEDDSYLWNYFFSSDNSSLSGEDEENYRYDDSEEKVIMEKLFKNIEKENRTKKLIRRKNKPMGLDKNHYIPSDNEYESGESTDVDLSLPPSTLKKSGSKIAKEVLSSKTADYRPPVLGTWAAIDSKPFGIIDGLSTRSLGNNVTGNNFNNKQMEPRLLARKGASQLHTNTTDDLALGLDELLNVSELDDDDENDAQIWRDFNNQKKQVPLGAFRNKSILQNQLIHPENITVPNNSSYNHTSKSNNEFNRRRYSLSNHQDSGSRRSNLITKHANVKKPVHDRKSSFSHLPPLNIDSSNKSIPSKLKRRRASIVEAVSEGFRPTKSGLFSEDALADVEEILGEDTDLMGLIKGL</sequence>
<dbReference type="PANTHER" id="PTHR28057:SF1">
    <property type="entry name" value="PROTEIN IFH1-RELATED"/>
    <property type="match status" value="1"/>
</dbReference>
<feature type="compositionally biased region" description="Acidic residues" evidence="1">
    <location>
        <begin position="656"/>
        <end position="665"/>
    </location>
</feature>
<feature type="region of interest" description="Disordered" evidence="1">
    <location>
        <begin position="417"/>
        <end position="450"/>
    </location>
</feature>
<feature type="compositionally biased region" description="Polar residues" evidence="1">
    <location>
        <begin position="418"/>
        <end position="436"/>
    </location>
</feature>
<evidence type="ECO:0008006" key="4">
    <source>
        <dbReference type="Google" id="ProtNLM"/>
    </source>
</evidence>
<dbReference type="AlphaFoldDB" id="A0A0V1PXR9"/>
<dbReference type="GO" id="GO:0003712">
    <property type="term" value="F:transcription coregulator activity"/>
    <property type="evidence" value="ECO:0007669"/>
    <property type="project" value="InterPro"/>
</dbReference>
<feature type="compositionally biased region" description="Basic residues" evidence="1">
    <location>
        <begin position="1"/>
        <end position="10"/>
    </location>
</feature>